<evidence type="ECO:0000313" key="1">
    <source>
        <dbReference type="EMBL" id="ACB97429.1"/>
    </source>
</evidence>
<sequence>MASAVPMAASSSPMDSLAAGAALRGLYLSTKPEDYFPSGPVAISGHSAKPMLEKDHRVIENKRAIYVKLSLNKLFFWLQEAGWLVEPLT</sequence>
<dbReference type="RefSeq" id="WP_012382818.1">
    <property type="nucleotide sequence ID" value="NC_010578.1"/>
</dbReference>
<dbReference type="KEGG" id="bid:Bind_3902"/>
<keyword evidence="1" id="KW-0614">Plasmid</keyword>
<dbReference type="EMBL" id="CP001018">
    <property type="protein sequence ID" value="ACB97429.1"/>
    <property type="molecule type" value="Genomic_DNA"/>
</dbReference>
<protein>
    <submittedName>
        <fullName evidence="1">Uncharacterized protein</fullName>
    </submittedName>
</protein>
<organism evidence="1 2">
    <name type="scientific">Beijerinckia indica subsp. indica (strain ATCC 9039 / DSM 1715 / NCIMB 8712)</name>
    <dbReference type="NCBI Taxonomy" id="395963"/>
    <lineage>
        <taxon>Bacteria</taxon>
        <taxon>Pseudomonadati</taxon>
        <taxon>Pseudomonadota</taxon>
        <taxon>Alphaproteobacteria</taxon>
        <taxon>Hyphomicrobiales</taxon>
        <taxon>Beijerinckiaceae</taxon>
        <taxon>Beijerinckia</taxon>
    </lineage>
</organism>
<name>B2ILM9_BEII9</name>
<dbReference type="AlphaFoldDB" id="B2ILM9"/>
<dbReference type="Proteomes" id="UP000001695">
    <property type="component" value="Plasmid pBIND02"/>
</dbReference>
<evidence type="ECO:0000313" key="2">
    <source>
        <dbReference type="Proteomes" id="UP000001695"/>
    </source>
</evidence>
<reference evidence="1 2" key="1">
    <citation type="submission" date="2008-03" db="EMBL/GenBank/DDBJ databases">
        <title>Complete sequence of plasmid2 of Beijerinckia indica subsp. indica ATCC 9039.</title>
        <authorList>
            <consortium name="US DOE Joint Genome Institute"/>
            <person name="Copeland A."/>
            <person name="Lucas S."/>
            <person name="Lapidus A."/>
            <person name="Glavina del Rio T."/>
            <person name="Dalin E."/>
            <person name="Tice H."/>
            <person name="Bruce D."/>
            <person name="Goodwin L."/>
            <person name="Pitluck S."/>
            <person name="LaButti K."/>
            <person name="Schmutz J."/>
            <person name="Larimer F."/>
            <person name="Land M."/>
            <person name="Hauser L."/>
            <person name="Kyrpides N."/>
            <person name="Ivanova N."/>
            <person name="Dunfield P.F."/>
            <person name="Dedysh S.N."/>
            <person name="Liesack W."/>
            <person name="Saw J.H."/>
            <person name="Alam M."/>
            <person name="Chen Y."/>
            <person name="Murrell J.C."/>
            <person name="Richardson P."/>
        </authorList>
    </citation>
    <scope>NUCLEOTIDE SEQUENCE [LARGE SCALE GENOMIC DNA]</scope>
    <source>
        <strain evidence="2">ATCC 9039 / DSM 1715 / NCIMB 8712</strain>
        <plasmid evidence="1 2">pBIND02</plasmid>
    </source>
</reference>
<gene>
    <name evidence="1" type="ordered locus">Bind_3902</name>
</gene>
<keyword evidence="2" id="KW-1185">Reference proteome</keyword>
<proteinExistence type="predicted"/>
<dbReference type="HOGENOM" id="CLU_2448662_0_0_5"/>
<accession>B2ILM9</accession>
<geneLocation type="plasmid" evidence="1 2">
    <name>pBIND02</name>
</geneLocation>